<dbReference type="RefSeq" id="WP_130023480.1">
    <property type="nucleotide sequence ID" value="NZ_SEWF01000046.1"/>
</dbReference>
<evidence type="ECO:0000313" key="3">
    <source>
        <dbReference type="EMBL" id="RYU93405.1"/>
    </source>
</evidence>
<dbReference type="InterPro" id="IPR029058">
    <property type="entry name" value="AB_hydrolase_fold"/>
</dbReference>
<feature type="signal peptide" evidence="1">
    <location>
        <begin position="1"/>
        <end position="18"/>
    </location>
</feature>
<keyword evidence="4" id="KW-1185">Reference proteome</keyword>
<evidence type="ECO:0000259" key="2">
    <source>
        <dbReference type="Pfam" id="PF00561"/>
    </source>
</evidence>
<dbReference type="Gene3D" id="3.40.50.1820">
    <property type="entry name" value="alpha/beta hydrolase"/>
    <property type="match status" value="1"/>
</dbReference>
<dbReference type="Proteomes" id="UP000293162">
    <property type="component" value="Unassembled WGS sequence"/>
</dbReference>
<protein>
    <submittedName>
        <fullName evidence="3">Alpha/beta hydrolase</fullName>
    </submittedName>
</protein>
<dbReference type="GO" id="GO:0016787">
    <property type="term" value="F:hydrolase activity"/>
    <property type="evidence" value="ECO:0007669"/>
    <property type="project" value="UniProtKB-KW"/>
</dbReference>
<dbReference type="AlphaFoldDB" id="A0A4Q5LV36"/>
<dbReference type="Pfam" id="PF00561">
    <property type="entry name" value="Abhydrolase_1"/>
    <property type="match status" value="1"/>
</dbReference>
<dbReference type="GO" id="GO:0016020">
    <property type="term" value="C:membrane"/>
    <property type="evidence" value="ECO:0007669"/>
    <property type="project" value="TreeGrafter"/>
</dbReference>
<accession>A0A4Q5LV36</accession>
<keyword evidence="1" id="KW-0732">Signal</keyword>
<feature type="domain" description="AB hydrolase-1" evidence="2">
    <location>
        <begin position="45"/>
        <end position="158"/>
    </location>
</feature>
<proteinExistence type="predicted"/>
<dbReference type="EMBL" id="SEWF01000046">
    <property type="protein sequence ID" value="RYU93405.1"/>
    <property type="molecule type" value="Genomic_DNA"/>
</dbReference>
<dbReference type="InterPro" id="IPR000073">
    <property type="entry name" value="AB_hydrolase_1"/>
</dbReference>
<dbReference type="PANTHER" id="PTHR43798:SF33">
    <property type="entry name" value="HYDROLASE, PUTATIVE (AFU_ORTHOLOGUE AFUA_2G14860)-RELATED"/>
    <property type="match status" value="1"/>
</dbReference>
<evidence type="ECO:0000256" key="1">
    <source>
        <dbReference type="SAM" id="SignalP"/>
    </source>
</evidence>
<keyword evidence="3" id="KW-0378">Hydrolase</keyword>
<gene>
    <name evidence="3" type="ORF">EWM59_22345</name>
</gene>
<comment type="caution">
    <text evidence="3">The sequence shown here is derived from an EMBL/GenBank/DDBJ whole genome shotgun (WGS) entry which is preliminary data.</text>
</comment>
<organism evidence="3 4">
    <name type="scientific">Emticicia agri</name>
    <dbReference type="NCBI Taxonomy" id="2492393"/>
    <lineage>
        <taxon>Bacteria</taxon>
        <taxon>Pseudomonadati</taxon>
        <taxon>Bacteroidota</taxon>
        <taxon>Cytophagia</taxon>
        <taxon>Cytophagales</taxon>
        <taxon>Leadbetterellaceae</taxon>
        <taxon>Emticicia</taxon>
    </lineage>
</organism>
<dbReference type="SUPFAM" id="SSF53474">
    <property type="entry name" value="alpha/beta-Hydrolases"/>
    <property type="match status" value="1"/>
</dbReference>
<sequence>MKNILNFFLFLLVFTSDAQEKSVNVNGKNFAVFTKGLETRKPNSPVLVFENGMGVGIGSWNTVIDELAKSAPVFAYNRQGVEKSDKIYQMPTPKQTAENLKALLKTMNIPPPYVVVGHSMGGLYARSFAGYYPDEIAGLVFVDPADFTESKDDWNQIFREIGVPEKRIDEMMYNRLYQPKQVASRSDSLNFGPWSERQELAELRRTDFAVIKNLPLPNVPVYFFVGGKFEVPVANRSTDYDHERFFHVKNSKNIQRWLQLIHSSSKGGALIYLANSGHYIHRDDAKAVIANIRLLLEGL</sequence>
<dbReference type="PANTHER" id="PTHR43798">
    <property type="entry name" value="MONOACYLGLYCEROL LIPASE"/>
    <property type="match status" value="1"/>
</dbReference>
<feature type="chain" id="PRO_5020750200" evidence="1">
    <location>
        <begin position="19"/>
        <end position="299"/>
    </location>
</feature>
<name>A0A4Q5LV36_9BACT</name>
<evidence type="ECO:0000313" key="4">
    <source>
        <dbReference type="Proteomes" id="UP000293162"/>
    </source>
</evidence>
<reference evidence="3 4" key="1">
    <citation type="submission" date="2019-02" db="EMBL/GenBank/DDBJ databases">
        <title>Bacterial novel species Emticicia sp. 17J42-9 isolated from soil.</title>
        <authorList>
            <person name="Jung H.-Y."/>
        </authorList>
    </citation>
    <scope>NUCLEOTIDE SEQUENCE [LARGE SCALE GENOMIC DNA]</scope>
    <source>
        <strain evidence="3 4">17J42-9</strain>
    </source>
</reference>
<dbReference type="InterPro" id="IPR050266">
    <property type="entry name" value="AB_hydrolase_sf"/>
</dbReference>
<dbReference type="OrthoDB" id="59888at2"/>